<keyword evidence="1" id="KW-0472">Membrane</keyword>
<feature type="non-terminal residue" evidence="2">
    <location>
        <position position="1"/>
    </location>
</feature>
<comment type="caution">
    <text evidence="2">The sequence shown here is derived from an EMBL/GenBank/DDBJ whole genome shotgun (WGS) entry which is preliminary data.</text>
</comment>
<evidence type="ECO:0000313" key="2">
    <source>
        <dbReference type="EMBL" id="KKL85725.1"/>
    </source>
</evidence>
<dbReference type="AlphaFoldDB" id="A0A0F9HVP6"/>
<accession>A0A0F9HVP6</accession>
<evidence type="ECO:0000256" key="1">
    <source>
        <dbReference type="SAM" id="Phobius"/>
    </source>
</evidence>
<proteinExistence type="predicted"/>
<keyword evidence="1" id="KW-1133">Transmembrane helix</keyword>
<protein>
    <recommendedName>
        <fullName evidence="3">Chemotaxis methyl-accepting receptor HlyB-like 4HB MCP domain-containing protein</fullName>
    </recommendedName>
</protein>
<keyword evidence="1" id="KW-0812">Transmembrane</keyword>
<name>A0A0F9HVP6_9ZZZZ</name>
<feature type="transmembrane region" description="Helical" evidence="1">
    <location>
        <begin position="6"/>
        <end position="23"/>
    </location>
</feature>
<sequence length="150" mass="16767">LIFAPIVMVTVFTVIGTLSFLASRATESMEQFDHDQIYLQMMLRGVNEIIITEGTPQSIEIAQKGLDGFNKTHKEIIPLLNDEDSALVDKEITVPWNAIMKDIEPFLQGDVDTEDDEILVAYGSIITRSDALAEKLESISNEVEEKARPQ</sequence>
<organism evidence="2">
    <name type="scientific">marine sediment metagenome</name>
    <dbReference type="NCBI Taxonomy" id="412755"/>
    <lineage>
        <taxon>unclassified sequences</taxon>
        <taxon>metagenomes</taxon>
        <taxon>ecological metagenomes</taxon>
    </lineage>
</organism>
<gene>
    <name evidence="2" type="ORF">LCGC14_1951830</name>
</gene>
<reference evidence="2" key="1">
    <citation type="journal article" date="2015" name="Nature">
        <title>Complex archaea that bridge the gap between prokaryotes and eukaryotes.</title>
        <authorList>
            <person name="Spang A."/>
            <person name="Saw J.H."/>
            <person name="Jorgensen S.L."/>
            <person name="Zaremba-Niedzwiedzka K."/>
            <person name="Martijn J."/>
            <person name="Lind A.E."/>
            <person name="van Eijk R."/>
            <person name="Schleper C."/>
            <person name="Guy L."/>
            <person name="Ettema T.J."/>
        </authorList>
    </citation>
    <scope>NUCLEOTIDE SEQUENCE</scope>
</reference>
<dbReference type="EMBL" id="LAZR01021327">
    <property type="protein sequence ID" value="KKL85725.1"/>
    <property type="molecule type" value="Genomic_DNA"/>
</dbReference>
<evidence type="ECO:0008006" key="3">
    <source>
        <dbReference type="Google" id="ProtNLM"/>
    </source>
</evidence>